<reference evidence="2 3" key="1">
    <citation type="journal article" date="2018" name="Mycol. Prog.">
        <title>Coniella lustricola, a new species from submerged detritus.</title>
        <authorList>
            <person name="Raudabaugh D.B."/>
            <person name="Iturriaga T."/>
            <person name="Carver A."/>
            <person name="Mondo S."/>
            <person name="Pangilinan J."/>
            <person name="Lipzen A."/>
            <person name="He G."/>
            <person name="Amirebrahimi M."/>
            <person name="Grigoriev I.V."/>
            <person name="Miller A.N."/>
        </authorList>
    </citation>
    <scope>NUCLEOTIDE SEQUENCE [LARGE SCALE GENOMIC DNA]</scope>
    <source>
        <strain evidence="2 3">B22-T-1</strain>
    </source>
</reference>
<organism evidence="2 3">
    <name type="scientific">Coniella lustricola</name>
    <dbReference type="NCBI Taxonomy" id="2025994"/>
    <lineage>
        <taxon>Eukaryota</taxon>
        <taxon>Fungi</taxon>
        <taxon>Dikarya</taxon>
        <taxon>Ascomycota</taxon>
        <taxon>Pezizomycotina</taxon>
        <taxon>Sordariomycetes</taxon>
        <taxon>Sordariomycetidae</taxon>
        <taxon>Diaporthales</taxon>
        <taxon>Schizoparmaceae</taxon>
        <taxon>Coniella</taxon>
    </lineage>
</organism>
<feature type="region of interest" description="Disordered" evidence="1">
    <location>
        <begin position="259"/>
        <end position="333"/>
    </location>
</feature>
<dbReference type="AlphaFoldDB" id="A0A2T3ADS3"/>
<keyword evidence="3" id="KW-1185">Reference proteome</keyword>
<evidence type="ECO:0000313" key="3">
    <source>
        <dbReference type="Proteomes" id="UP000241462"/>
    </source>
</evidence>
<sequence length="368" mass="38912">MSDHRNPPPKRPRLSLQIKAISSGPNLRASRTIAAVVNPTSPTSFNTLSNVYATAIDRSTPVTAINTKQPLKLQTQNLTRFPNGAPSSFVAGPDTPLTAQPISPAVASLQDVCFPSAMTATPPMSAGPVEASEDRPFSFNATDLAAPAPVAHASTSFNTRLPTTPTVAAAAAAASISSPPNATSLPYVRNRSLHSILRNSPLPPPTARTPISPRRASQRIAERSARRVCYESPIEHIITTNEYVTSHIDLLLASTSASADNTTASPTQSNSTASPTASHGSPVDERTRDGGMTPGPFEEMRRRMAGLGARAPTSPVAARSPTGVRKKKKREKARRWVWTIGNEEEGPDEEVGGAIAAWRAAGRAQSEP</sequence>
<dbReference type="InParanoid" id="A0A2T3ADS3"/>
<dbReference type="OrthoDB" id="5206740at2759"/>
<gene>
    <name evidence="2" type="ORF">BD289DRAFT_344045</name>
</gene>
<dbReference type="EMBL" id="KZ678405">
    <property type="protein sequence ID" value="PSR93644.1"/>
    <property type="molecule type" value="Genomic_DNA"/>
</dbReference>
<evidence type="ECO:0000256" key="1">
    <source>
        <dbReference type="SAM" id="MobiDB-lite"/>
    </source>
</evidence>
<feature type="region of interest" description="Disordered" evidence="1">
    <location>
        <begin position="196"/>
        <end position="221"/>
    </location>
</feature>
<dbReference type="Proteomes" id="UP000241462">
    <property type="component" value="Unassembled WGS sequence"/>
</dbReference>
<protein>
    <submittedName>
        <fullName evidence="2">Uncharacterized protein</fullName>
    </submittedName>
</protein>
<feature type="compositionally biased region" description="Basic residues" evidence="1">
    <location>
        <begin position="324"/>
        <end position="333"/>
    </location>
</feature>
<evidence type="ECO:0000313" key="2">
    <source>
        <dbReference type="EMBL" id="PSR93644.1"/>
    </source>
</evidence>
<accession>A0A2T3ADS3</accession>
<dbReference type="STRING" id="2025994.A0A2T3ADS3"/>
<feature type="non-terminal residue" evidence="2">
    <location>
        <position position="368"/>
    </location>
</feature>
<proteinExistence type="predicted"/>
<name>A0A2T3ADS3_9PEZI</name>
<feature type="compositionally biased region" description="Polar residues" evidence="1">
    <location>
        <begin position="268"/>
        <end position="279"/>
    </location>
</feature>